<name>A0A0L9UZB7_PHAAN</name>
<proteinExistence type="predicted"/>
<organism evidence="2 3">
    <name type="scientific">Phaseolus angularis</name>
    <name type="common">Azuki bean</name>
    <name type="synonym">Vigna angularis</name>
    <dbReference type="NCBI Taxonomy" id="3914"/>
    <lineage>
        <taxon>Eukaryota</taxon>
        <taxon>Viridiplantae</taxon>
        <taxon>Streptophyta</taxon>
        <taxon>Embryophyta</taxon>
        <taxon>Tracheophyta</taxon>
        <taxon>Spermatophyta</taxon>
        <taxon>Magnoliopsida</taxon>
        <taxon>eudicotyledons</taxon>
        <taxon>Gunneridae</taxon>
        <taxon>Pentapetalae</taxon>
        <taxon>rosids</taxon>
        <taxon>fabids</taxon>
        <taxon>Fabales</taxon>
        <taxon>Fabaceae</taxon>
        <taxon>Papilionoideae</taxon>
        <taxon>50 kb inversion clade</taxon>
        <taxon>NPAAA clade</taxon>
        <taxon>indigoferoid/millettioid clade</taxon>
        <taxon>Phaseoleae</taxon>
        <taxon>Vigna</taxon>
    </lineage>
</organism>
<evidence type="ECO:0000313" key="3">
    <source>
        <dbReference type="Proteomes" id="UP000053144"/>
    </source>
</evidence>
<accession>A0A0L9UZB7</accession>
<evidence type="ECO:0000313" key="2">
    <source>
        <dbReference type="EMBL" id="KOM47889.1"/>
    </source>
</evidence>
<dbReference type="Gramene" id="KOM47889">
    <property type="protein sequence ID" value="KOM47889"/>
    <property type="gene ID" value="LR48_Vigan07g159300"/>
</dbReference>
<gene>
    <name evidence="2" type="ORF">LR48_Vigan07g159300</name>
</gene>
<evidence type="ECO:0000256" key="1">
    <source>
        <dbReference type="SAM" id="MobiDB-lite"/>
    </source>
</evidence>
<dbReference type="EMBL" id="CM003377">
    <property type="protein sequence ID" value="KOM47889.1"/>
    <property type="molecule type" value="Genomic_DNA"/>
</dbReference>
<protein>
    <submittedName>
        <fullName evidence="2">Uncharacterized protein</fullName>
    </submittedName>
</protein>
<sequence length="146" mass="16330">MPLSSQTPLPFFSTLQSLLALPAPRSLRCLPRRHREPPPPRRMRRLRARLPPRLPVCGKSQIYRWVEQAVAVGGEISQIYRSEGPASARKDPSSIPNVSEAIASLSSTLEANSPREKHRCSFAPRLRRGQSSEPSLLTLEEVTPCR</sequence>
<dbReference type="Proteomes" id="UP000053144">
    <property type="component" value="Chromosome 7"/>
</dbReference>
<feature type="region of interest" description="Disordered" evidence="1">
    <location>
        <begin position="124"/>
        <end position="146"/>
    </location>
</feature>
<dbReference type="AlphaFoldDB" id="A0A0L9UZB7"/>
<reference evidence="3" key="1">
    <citation type="journal article" date="2015" name="Proc. Natl. Acad. Sci. U.S.A.">
        <title>Genome sequencing of adzuki bean (Vigna angularis) provides insight into high starch and low fat accumulation and domestication.</title>
        <authorList>
            <person name="Yang K."/>
            <person name="Tian Z."/>
            <person name="Chen C."/>
            <person name="Luo L."/>
            <person name="Zhao B."/>
            <person name="Wang Z."/>
            <person name="Yu L."/>
            <person name="Li Y."/>
            <person name="Sun Y."/>
            <person name="Li W."/>
            <person name="Chen Y."/>
            <person name="Li Y."/>
            <person name="Zhang Y."/>
            <person name="Ai D."/>
            <person name="Zhao J."/>
            <person name="Shang C."/>
            <person name="Ma Y."/>
            <person name="Wu B."/>
            <person name="Wang M."/>
            <person name="Gao L."/>
            <person name="Sun D."/>
            <person name="Zhang P."/>
            <person name="Guo F."/>
            <person name="Wang W."/>
            <person name="Li Y."/>
            <person name="Wang J."/>
            <person name="Varshney R.K."/>
            <person name="Wang J."/>
            <person name="Ling H.Q."/>
            <person name="Wan P."/>
        </authorList>
    </citation>
    <scope>NUCLEOTIDE SEQUENCE</scope>
    <source>
        <strain evidence="3">cv. Jingnong 6</strain>
    </source>
</reference>